<evidence type="ECO:0000313" key="3">
    <source>
        <dbReference type="EMBL" id="MCS5716113.1"/>
    </source>
</evidence>
<evidence type="ECO:0000256" key="2">
    <source>
        <dbReference type="SAM" id="SignalP"/>
    </source>
</evidence>
<feature type="signal peptide" evidence="2">
    <location>
        <begin position="1"/>
        <end position="24"/>
    </location>
</feature>
<feature type="chain" id="PRO_5046349699" description="Lipoprotein" evidence="2">
    <location>
        <begin position="25"/>
        <end position="194"/>
    </location>
</feature>
<dbReference type="EMBL" id="JANTEZ010000008">
    <property type="protein sequence ID" value="MCS5716113.1"/>
    <property type="molecule type" value="Genomic_DNA"/>
</dbReference>
<dbReference type="Proteomes" id="UP001165580">
    <property type="component" value="Unassembled WGS sequence"/>
</dbReference>
<proteinExistence type="predicted"/>
<sequence>MRNPTRSIRTVAVAAVLGTSALLAGCTPNAGQVPPTSAANTPSSTAAVGATPRPTPTPTSTVQALSATDPTAPYDEAETSRWFARVADEVRISLGLDRAAPGMTVHLDAETSQNHLVTMKSLPAGDYSFHLACRGGGSLTLSVSGGTPGPVVEGPCTDELVSGAFTAAEGGTEFRFTATGDPIDAALHYSAATP</sequence>
<gene>
    <name evidence="3" type="ORF">NVV95_16325</name>
</gene>
<accession>A0ABT2GIQ4</accession>
<organism evidence="3 4">
    <name type="scientific">Herbiconiux gentiana</name>
    <dbReference type="NCBI Taxonomy" id="2970912"/>
    <lineage>
        <taxon>Bacteria</taxon>
        <taxon>Bacillati</taxon>
        <taxon>Actinomycetota</taxon>
        <taxon>Actinomycetes</taxon>
        <taxon>Micrococcales</taxon>
        <taxon>Microbacteriaceae</taxon>
        <taxon>Herbiconiux</taxon>
    </lineage>
</organism>
<evidence type="ECO:0008006" key="5">
    <source>
        <dbReference type="Google" id="ProtNLM"/>
    </source>
</evidence>
<feature type="compositionally biased region" description="Low complexity" evidence="1">
    <location>
        <begin position="34"/>
        <end position="47"/>
    </location>
</feature>
<feature type="region of interest" description="Disordered" evidence="1">
    <location>
        <begin position="33"/>
        <end position="75"/>
    </location>
</feature>
<evidence type="ECO:0000256" key="1">
    <source>
        <dbReference type="SAM" id="MobiDB-lite"/>
    </source>
</evidence>
<dbReference type="PROSITE" id="PS51257">
    <property type="entry name" value="PROKAR_LIPOPROTEIN"/>
    <property type="match status" value="1"/>
</dbReference>
<keyword evidence="4" id="KW-1185">Reference proteome</keyword>
<keyword evidence="2" id="KW-0732">Signal</keyword>
<evidence type="ECO:0000313" key="4">
    <source>
        <dbReference type="Proteomes" id="UP001165580"/>
    </source>
</evidence>
<reference evidence="3" key="1">
    <citation type="submission" date="2022-08" db="EMBL/GenBank/DDBJ databases">
        <authorList>
            <person name="Deng Y."/>
            <person name="Han X.-F."/>
            <person name="Zhang Y.-Q."/>
        </authorList>
    </citation>
    <scope>NUCLEOTIDE SEQUENCE</scope>
    <source>
        <strain evidence="3">CPCC 205716</strain>
    </source>
</reference>
<comment type="caution">
    <text evidence="3">The sequence shown here is derived from an EMBL/GenBank/DDBJ whole genome shotgun (WGS) entry which is preliminary data.</text>
</comment>
<dbReference type="RefSeq" id="WP_259487612.1">
    <property type="nucleotide sequence ID" value="NZ_JANTEZ010000008.1"/>
</dbReference>
<name>A0ABT2GIQ4_9MICO</name>
<protein>
    <recommendedName>
        <fullName evidence="5">Lipoprotein</fullName>
    </recommendedName>
</protein>